<dbReference type="EMBL" id="STGV01000001">
    <property type="protein sequence ID" value="THV24638.1"/>
    <property type="molecule type" value="Genomic_DNA"/>
</dbReference>
<dbReference type="GO" id="GO:0006081">
    <property type="term" value="P:aldehyde metabolic process"/>
    <property type="evidence" value="ECO:0007669"/>
    <property type="project" value="InterPro"/>
</dbReference>
<dbReference type="PIRSF" id="PIRSF036492">
    <property type="entry name" value="ALDH"/>
    <property type="match status" value="1"/>
</dbReference>
<name>A0A4S8P3W2_9HYPH</name>
<dbReference type="InterPro" id="IPR012394">
    <property type="entry name" value="Aldehyde_DH_NAD(P)"/>
</dbReference>
<feature type="domain" description="Aldehyde dehydrogenase" evidence="8">
    <location>
        <begin position="44"/>
        <end position="451"/>
    </location>
</feature>
<dbReference type="Gene3D" id="3.40.605.10">
    <property type="entry name" value="Aldehyde Dehydrogenase, Chain A, domain 1"/>
    <property type="match status" value="1"/>
</dbReference>
<dbReference type="PROSITE" id="PS00070">
    <property type="entry name" value="ALDEHYDE_DEHYDR_CYS"/>
    <property type="match status" value="1"/>
</dbReference>
<protein>
    <recommendedName>
        <fullName evidence="4">Aldehyde dehydrogenase</fullName>
    </recommendedName>
</protein>
<evidence type="ECO:0000256" key="6">
    <source>
        <dbReference type="PROSITE-ProRule" id="PRU10007"/>
    </source>
</evidence>
<evidence type="ECO:0000256" key="4">
    <source>
        <dbReference type="PIRNR" id="PIRNR036492"/>
    </source>
</evidence>
<evidence type="ECO:0000313" key="10">
    <source>
        <dbReference type="Proteomes" id="UP000308828"/>
    </source>
</evidence>
<evidence type="ECO:0000256" key="2">
    <source>
        <dbReference type="ARBA" id="ARBA00023002"/>
    </source>
</evidence>
<dbReference type="InterPro" id="IPR015590">
    <property type="entry name" value="Aldehyde_DH_dom"/>
</dbReference>
<evidence type="ECO:0000259" key="8">
    <source>
        <dbReference type="Pfam" id="PF00171"/>
    </source>
</evidence>
<keyword evidence="10" id="KW-1185">Reference proteome</keyword>
<dbReference type="InterPro" id="IPR016161">
    <property type="entry name" value="Ald_DH/histidinol_DH"/>
</dbReference>
<accession>A0A4S8P3W2</accession>
<keyword evidence="3" id="KW-0520">NAD</keyword>
<feature type="active site" evidence="5 6">
    <location>
        <position position="230"/>
    </location>
</feature>
<evidence type="ECO:0000256" key="3">
    <source>
        <dbReference type="ARBA" id="ARBA00023027"/>
    </source>
</evidence>
<dbReference type="PANTHER" id="PTHR43570">
    <property type="entry name" value="ALDEHYDE DEHYDROGENASE"/>
    <property type="match status" value="1"/>
</dbReference>
<dbReference type="InterPro" id="IPR016163">
    <property type="entry name" value="Ald_DH_C"/>
</dbReference>
<evidence type="ECO:0000313" key="9">
    <source>
        <dbReference type="EMBL" id="THV24638.1"/>
    </source>
</evidence>
<dbReference type="InterPro" id="IPR016160">
    <property type="entry name" value="Ald_DH_CS_CYS"/>
</dbReference>
<sequence>MYGQLSPMTEDRVTGAADPAARIAFILERQKAGWLSDPLPSREVRLDRLDRLDRMVVAWQERFCAAISADFGQRPLLLTTLTDVVPTRAAIRHARRHLKRWMARRRVSLGWTGKPASAEILRQPLGVVGIVAPWNYPLNLVLSPLTGALAAGNRAMLKPSELTPAFSEALQQAVAEFFAEDEVAVVTGGPEVAQAFTAAPFDHLIFTGSTAVGRKVAEAAARNLTPVTLELGGKSPAILDPSADIARAVPRLVWGKLLNAGQTCVAPDYALVPRERVDAFIAAVMAEVARQYPGLPDNPDYTSIISARHFERLERLVEEARDKGATVVELAGANDAVRRMFAPVLLTGAPDDAAVMREEIFGPILPVIAYDTLEEAIAYINQRDRPLALYWFGTDRAAETRVLEGTIAGGVTVNDTILHLSQDDLPFGGVGASGHGAYHGEAGFLALSKEKPVLRQSTWSGVKLLYPPYGGVTRLMLKLLGRLG</sequence>
<dbReference type="OrthoDB" id="9812625at2"/>
<dbReference type="PROSITE" id="PS00687">
    <property type="entry name" value="ALDEHYDE_DEHYDR_GLU"/>
    <property type="match status" value="1"/>
</dbReference>
<dbReference type="GO" id="GO:0004029">
    <property type="term" value="F:aldehyde dehydrogenase (NAD+) activity"/>
    <property type="evidence" value="ECO:0007669"/>
    <property type="project" value="TreeGrafter"/>
</dbReference>
<gene>
    <name evidence="9" type="ORF">FAA97_00005</name>
</gene>
<dbReference type="PANTHER" id="PTHR43570:SF20">
    <property type="entry name" value="ALDEHYDE DEHYDROGENASE ALDX-RELATED"/>
    <property type="match status" value="1"/>
</dbReference>
<reference evidence="9 10" key="1">
    <citation type="submission" date="2019-04" db="EMBL/GenBank/DDBJ databases">
        <title>Genome sequence of strain shin9-1.</title>
        <authorList>
            <person name="Gao J."/>
            <person name="Sun J."/>
        </authorList>
    </citation>
    <scope>NUCLEOTIDE SEQUENCE [LARGE SCALE GENOMIC DNA]</scope>
    <source>
        <strain evidence="10">shin9-1</strain>
    </source>
</reference>
<organism evidence="9 10">
    <name type="scientific">Peteryoungia ipomoeae</name>
    <dbReference type="NCBI Taxonomy" id="1210932"/>
    <lineage>
        <taxon>Bacteria</taxon>
        <taxon>Pseudomonadati</taxon>
        <taxon>Pseudomonadota</taxon>
        <taxon>Alphaproteobacteria</taxon>
        <taxon>Hyphomicrobiales</taxon>
        <taxon>Rhizobiaceae</taxon>
        <taxon>Peteryoungia</taxon>
    </lineage>
</organism>
<dbReference type="Gene3D" id="3.40.309.10">
    <property type="entry name" value="Aldehyde Dehydrogenase, Chain A, domain 2"/>
    <property type="match status" value="1"/>
</dbReference>
<dbReference type="Proteomes" id="UP000308828">
    <property type="component" value="Unassembled WGS sequence"/>
</dbReference>
<evidence type="ECO:0000256" key="5">
    <source>
        <dbReference type="PIRSR" id="PIRSR036492-1"/>
    </source>
</evidence>
<dbReference type="InterPro" id="IPR016162">
    <property type="entry name" value="Ald_DH_N"/>
</dbReference>
<dbReference type="GO" id="GO:0005737">
    <property type="term" value="C:cytoplasm"/>
    <property type="evidence" value="ECO:0007669"/>
    <property type="project" value="TreeGrafter"/>
</dbReference>
<dbReference type="AlphaFoldDB" id="A0A4S8P3W2"/>
<evidence type="ECO:0000256" key="1">
    <source>
        <dbReference type="ARBA" id="ARBA00009986"/>
    </source>
</evidence>
<dbReference type="FunFam" id="3.40.309.10:FF:000003">
    <property type="entry name" value="Aldehyde dehydrogenase"/>
    <property type="match status" value="1"/>
</dbReference>
<dbReference type="CDD" id="cd07133">
    <property type="entry name" value="ALDH_CALDH_CalB"/>
    <property type="match status" value="1"/>
</dbReference>
<comment type="similarity">
    <text evidence="1 4 7">Belongs to the aldehyde dehydrogenase family.</text>
</comment>
<feature type="active site" evidence="5">
    <location>
        <position position="264"/>
    </location>
</feature>
<proteinExistence type="inferred from homology"/>
<dbReference type="SUPFAM" id="SSF53720">
    <property type="entry name" value="ALDH-like"/>
    <property type="match status" value="1"/>
</dbReference>
<dbReference type="InterPro" id="IPR029510">
    <property type="entry name" value="Ald_DH_CS_GLU"/>
</dbReference>
<evidence type="ECO:0000256" key="7">
    <source>
        <dbReference type="RuleBase" id="RU003345"/>
    </source>
</evidence>
<comment type="caution">
    <text evidence="9">The sequence shown here is derived from an EMBL/GenBank/DDBJ whole genome shotgun (WGS) entry which is preliminary data.</text>
</comment>
<keyword evidence="2 4" id="KW-0560">Oxidoreductase</keyword>
<dbReference type="Pfam" id="PF00171">
    <property type="entry name" value="Aldedh"/>
    <property type="match status" value="1"/>
</dbReference>